<comment type="caution">
    <text evidence="1">The sequence shown here is derived from an EMBL/GenBank/DDBJ whole genome shotgun (WGS) entry which is preliminary data.</text>
</comment>
<dbReference type="EMBL" id="AFQV01000023">
    <property type="protein sequence ID" value="EGP67893.1"/>
    <property type="molecule type" value="Genomic_DNA"/>
</dbReference>
<organism evidence="1 2">
    <name type="scientific">Streptococcus mitis SK1080</name>
    <dbReference type="NCBI Taxonomy" id="1008453"/>
    <lineage>
        <taxon>Bacteria</taxon>
        <taxon>Bacillati</taxon>
        <taxon>Bacillota</taxon>
        <taxon>Bacilli</taxon>
        <taxon>Lactobacillales</taxon>
        <taxon>Streptococcaceae</taxon>
        <taxon>Streptococcus</taxon>
        <taxon>Streptococcus mitis group</taxon>
    </lineage>
</organism>
<accession>F9HNK2</accession>
<proteinExistence type="predicted"/>
<dbReference type="PATRIC" id="fig|1008453.3.peg.1250"/>
<dbReference type="AlphaFoldDB" id="F9HNK2"/>
<protein>
    <submittedName>
        <fullName evidence="1">Conserved domain protein</fullName>
    </submittedName>
</protein>
<evidence type="ECO:0000313" key="2">
    <source>
        <dbReference type="Proteomes" id="UP000004568"/>
    </source>
</evidence>
<gene>
    <name evidence="1" type="ORF">HMPREF9957_1667</name>
</gene>
<reference evidence="1 2" key="1">
    <citation type="submission" date="2011-05" db="EMBL/GenBank/DDBJ databases">
        <authorList>
            <person name="Durkin A.S."/>
            <person name="Radune D."/>
            <person name="Hostetler J."/>
            <person name="Torralba M."/>
            <person name="Gillis M."/>
            <person name="Methe B."/>
            <person name="Sutton G."/>
            <person name="Nelson K.E."/>
        </authorList>
    </citation>
    <scope>NUCLEOTIDE SEQUENCE [LARGE SCALE GENOMIC DNA]</scope>
    <source>
        <strain evidence="1 2">SK1080</strain>
    </source>
</reference>
<evidence type="ECO:0000313" key="1">
    <source>
        <dbReference type="EMBL" id="EGP67893.1"/>
    </source>
</evidence>
<dbReference type="Proteomes" id="UP000004568">
    <property type="component" value="Unassembled WGS sequence"/>
</dbReference>
<sequence length="62" mass="7036">MDIAEGATWEEATQEALKKNVTIFAFSDTNHVGDKAIVCENTTEMKIKIHKLIQEKVYLNLL</sequence>
<name>F9HNK2_STRMT</name>